<dbReference type="PANTHER" id="PTHR12789:SF0">
    <property type="entry name" value="DENSITY-REGULATED PROTEIN"/>
    <property type="match status" value="1"/>
</dbReference>
<evidence type="ECO:0000313" key="6">
    <source>
        <dbReference type="Proteomes" id="UP000092634"/>
    </source>
</evidence>
<dbReference type="SUPFAM" id="SSF55159">
    <property type="entry name" value="eIF1-like"/>
    <property type="match status" value="1"/>
</dbReference>
<dbReference type="Proteomes" id="UP000092634">
    <property type="component" value="Unassembled WGS sequence"/>
</dbReference>
<evidence type="ECO:0000256" key="2">
    <source>
        <dbReference type="ARBA" id="ARBA00022845"/>
    </source>
</evidence>
<dbReference type="InterPro" id="IPR005872">
    <property type="entry name" value="SUI1_arc_bac"/>
</dbReference>
<dbReference type="InterPro" id="IPR050318">
    <property type="entry name" value="DENR/SUI1_TIF"/>
</dbReference>
<keyword evidence="2" id="KW-0810">Translation regulation</keyword>
<protein>
    <submittedName>
        <fullName evidence="5">Translation initiation factor</fullName>
    </submittedName>
</protein>
<evidence type="ECO:0000256" key="1">
    <source>
        <dbReference type="ARBA" id="ARBA00005422"/>
    </source>
</evidence>
<reference evidence="5 6" key="1">
    <citation type="submission" date="2016-10" db="EMBL/GenBank/DDBJ databases">
        <title>Updated version of Genome Assembly of Janthinobacterium lividum ERGS5:01.</title>
        <authorList>
            <person name="Kumar R."/>
            <person name="Acharya V."/>
            <person name="Singh D."/>
        </authorList>
    </citation>
    <scope>NUCLEOTIDE SEQUENCE [LARGE SCALE GENOMIC DNA]</scope>
    <source>
        <strain evidence="5 6">ERGS5:01</strain>
    </source>
</reference>
<comment type="caution">
    <text evidence="5">The sequence shown here is derived from an EMBL/GenBank/DDBJ whole genome shotgun (WGS) entry which is preliminary data.</text>
</comment>
<gene>
    <name evidence="5" type="ORF">BA896_013595</name>
</gene>
<proteinExistence type="inferred from homology"/>
<dbReference type="InterPro" id="IPR001950">
    <property type="entry name" value="SUI1"/>
</dbReference>
<dbReference type="GO" id="GO:0003729">
    <property type="term" value="F:mRNA binding"/>
    <property type="evidence" value="ECO:0007669"/>
    <property type="project" value="TreeGrafter"/>
</dbReference>
<organism evidence="5 6">
    <name type="scientific">Janthinobacterium lividum</name>
    <dbReference type="NCBI Taxonomy" id="29581"/>
    <lineage>
        <taxon>Bacteria</taxon>
        <taxon>Pseudomonadati</taxon>
        <taxon>Pseudomonadota</taxon>
        <taxon>Betaproteobacteria</taxon>
        <taxon>Burkholderiales</taxon>
        <taxon>Oxalobacteraceae</taxon>
        <taxon>Janthinobacterium</taxon>
    </lineage>
</organism>
<dbReference type="Gene3D" id="3.30.780.10">
    <property type="entry name" value="SUI1-like domain"/>
    <property type="match status" value="1"/>
</dbReference>
<evidence type="ECO:0000313" key="5">
    <source>
        <dbReference type="EMBL" id="OFJ49737.1"/>
    </source>
</evidence>
<dbReference type="CDD" id="cd11567">
    <property type="entry name" value="YciH_like"/>
    <property type="match status" value="1"/>
</dbReference>
<dbReference type="EMBL" id="MAQB02000001">
    <property type="protein sequence ID" value="OFJ49737.1"/>
    <property type="molecule type" value="Genomic_DNA"/>
</dbReference>
<keyword evidence="3" id="KW-0648">Protein biosynthesis</keyword>
<dbReference type="Pfam" id="PF01253">
    <property type="entry name" value="SUI1"/>
    <property type="match status" value="1"/>
</dbReference>
<dbReference type="NCBIfam" id="NF005297">
    <property type="entry name" value="PRK06824.1"/>
    <property type="match status" value="1"/>
</dbReference>
<evidence type="ECO:0000256" key="3">
    <source>
        <dbReference type="ARBA" id="ARBA00022917"/>
    </source>
</evidence>
<dbReference type="GO" id="GO:0003743">
    <property type="term" value="F:translation initiation factor activity"/>
    <property type="evidence" value="ECO:0007669"/>
    <property type="project" value="UniProtKB-KW"/>
</dbReference>
<sequence>MKSSSAGALVYSTETGRMCPACRQPLAQCACKAQAKAVPAGDGVVRVSRQTKGRGGKSVTVVKGLALDAIALALLGKQLRTQCGSGGTVKDGVIEVQGDHVDTIVAALAKLGHQPKKAGA</sequence>
<dbReference type="AlphaFoldDB" id="A0A1E8PUI7"/>
<keyword evidence="5" id="KW-0396">Initiation factor</keyword>
<accession>A0A1E8PUI7</accession>
<dbReference type="NCBIfam" id="TIGR01158">
    <property type="entry name" value="SUI1_rel"/>
    <property type="match status" value="1"/>
</dbReference>
<feature type="domain" description="SUI1" evidence="4">
    <location>
        <begin position="46"/>
        <end position="112"/>
    </location>
</feature>
<dbReference type="GO" id="GO:0001731">
    <property type="term" value="P:formation of translation preinitiation complex"/>
    <property type="evidence" value="ECO:0007669"/>
    <property type="project" value="TreeGrafter"/>
</dbReference>
<dbReference type="GO" id="GO:0002188">
    <property type="term" value="P:translation reinitiation"/>
    <property type="evidence" value="ECO:0007669"/>
    <property type="project" value="TreeGrafter"/>
</dbReference>
<dbReference type="PROSITE" id="PS50296">
    <property type="entry name" value="SUI1"/>
    <property type="match status" value="1"/>
</dbReference>
<name>A0A1E8PUI7_9BURK</name>
<dbReference type="GO" id="GO:0006417">
    <property type="term" value="P:regulation of translation"/>
    <property type="evidence" value="ECO:0007669"/>
    <property type="project" value="UniProtKB-KW"/>
</dbReference>
<dbReference type="InterPro" id="IPR036877">
    <property type="entry name" value="SUI1_dom_sf"/>
</dbReference>
<evidence type="ECO:0000259" key="4">
    <source>
        <dbReference type="PROSITE" id="PS50296"/>
    </source>
</evidence>
<dbReference type="PANTHER" id="PTHR12789">
    <property type="entry name" value="DENSITY-REGULATED PROTEIN HOMOLOG"/>
    <property type="match status" value="1"/>
</dbReference>
<dbReference type="PIRSF" id="PIRSF037511">
    <property type="entry name" value="Transl_init_SUI1_pro"/>
    <property type="match status" value="1"/>
</dbReference>
<comment type="similarity">
    <text evidence="1">Belongs to the SUI1 family.</text>
</comment>